<protein>
    <submittedName>
        <fullName evidence="2">Uncharacterized protein</fullName>
    </submittedName>
</protein>
<proteinExistence type="predicted"/>
<feature type="compositionally biased region" description="Polar residues" evidence="1">
    <location>
        <begin position="446"/>
        <end position="457"/>
    </location>
</feature>
<sequence length="551" mass="62127">MELNLTHRPRPRLASLPYKILRVGYMNDDDGLINGRDQIYQLGHSDLAESFLREYGDTTLAFKDNIAGHQFRYRLADPEHDPTTIAPLSLSNDRILRSRSPKAAQTNQALTTRLPACSRVVILPRSTLNAMISESLCLRRYSRWLETEAASRMQGALPKAFLPVSQYPSTSTGAWFLNTNNKLGCSGISKRLIVVHNCPHLVPQLSAIISPNRVPNNKSPMRPRPYWKYRPEIKTEGDTTGYIVYSITRSSLPSMSVLDLQKTPLGSPTLTVDLLAIAILIPQGYIFRLCKAGSKHHTNGAKPGPTTMVSPSMYSVPCVVQSPAYSALNFHDRYFACKRRETNHFPTVQQDDPNSMKRMIHLACEPDGKRRRLRGHPKPGRWNTLYPLRDSRLEHNSILYRSYASGQVSILECVLTPCAISHVQLEDLDRWTYAPLDTTRDPAPSKASSGPSRNSTETNRKSSCPRGERQAPLMGSNGFRLQRFEKPGSLPRNEIVCELNEEDRGPVMRVPRPQAIKQASFVFSYEGPLKRQPQLHASYALLHAVRERKQH</sequence>
<reference evidence="2" key="1">
    <citation type="submission" date="2016-11" db="EMBL/GenBank/DDBJ databases">
        <title>The genome sequence of Colletotrichum cuscutae.</title>
        <authorList>
            <person name="Baroncelli R."/>
        </authorList>
    </citation>
    <scope>NUCLEOTIDE SEQUENCE</scope>
    <source>
        <strain evidence="2">IMI 304802</strain>
    </source>
</reference>
<gene>
    <name evidence="2" type="ORF">CCUS01_11039</name>
</gene>
<evidence type="ECO:0000256" key="1">
    <source>
        <dbReference type="SAM" id="MobiDB-lite"/>
    </source>
</evidence>
<name>A0AAI9XKF4_9PEZI</name>
<feature type="region of interest" description="Disordered" evidence="1">
    <location>
        <begin position="436"/>
        <end position="484"/>
    </location>
</feature>
<evidence type="ECO:0000313" key="3">
    <source>
        <dbReference type="Proteomes" id="UP001239213"/>
    </source>
</evidence>
<keyword evidence="3" id="KW-1185">Reference proteome</keyword>
<accession>A0AAI9XKF4</accession>
<organism evidence="2 3">
    <name type="scientific">Colletotrichum cuscutae</name>
    <dbReference type="NCBI Taxonomy" id="1209917"/>
    <lineage>
        <taxon>Eukaryota</taxon>
        <taxon>Fungi</taxon>
        <taxon>Dikarya</taxon>
        <taxon>Ascomycota</taxon>
        <taxon>Pezizomycotina</taxon>
        <taxon>Sordariomycetes</taxon>
        <taxon>Hypocreomycetidae</taxon>
        <taxon>Glomerellales</taxon>
        <taxon>Glomerellaceae</taxon>
        <taxon>Colletotrichum</taxon>
        <taxon>Colletotrichum acutatum species complex</taxon>
    </lineage>
</organism>
<comment type="caution">
    <text evidence="2">The sequence shown here is derived from an EMBL/GenBank/DDBJ whole genome shotgun (WGS) entry which is preliminary data.</text>
</comment>
<evidence type="ECO:0000313" key="2">
    <source>
        <dbReference type="EMBL" id="KAK1451253.1"/>
    </source>
</evidence>
<dbReference type="EMBL" id="MPDP01000299">
    <property type="protein sequence ID" value="KAK1451253.1"/>
    <property type="molecule type" value="Genomic_DNA"/>
</dbReference>
<dbReference type="AlphaFoldDB" id="A0AAI9XKF4"/>
<dbReference type="Proteomes" id="UP001239213">
    <property type="component" value="Unassembled WGS sequence"/>
</dbReference>